<protein>
    <submittedName>
        <fullName evidence="1">Uncharacterized protein</fullName>
    </submittedName>
</protein>
<dbReference type="Proteomes" id="UP000530268">
    <property type="component" value="Unassembled WGS sequence"/>
</dbReference>
<dbReference type="EMBL" id="JACIEI010000037">
    <property type="protein sequence ID" value="MBB3996159.1"/>
    <property type="molecule type" value="Genomic_DNA"/>
</dbReference>
<dbReference type="RefSeq" id="WP_184568384.1">
    <property type="nucleotide sequence ID" value="NZ_JACIEI010000037.1"/>
</dbReference>
<organism evidence="1 2">
    <name type="scientific">Sulfitobacter undariae</name>
    <dbReference type="NCBI Taxonomy" id="1563671"/>
    <lineage>
        <taxon>Bacteria</taxon>
        <taxon>Pseudomonadati</taxon>
        <taxon>Pseudomonadota</taxon>
        <taxon>Alphaproteobacteria</taxon>
        <taxon>Rhodobacterales</taxon>
        <taxon>Roseobacteraceae</taxon>
        <taxon>Sulfitobacter</taxon>
    </lineage>
</organism>
<gene>
    <name evidence="1" type="ORF">GGR95_003832</name>
</gene>
<keyword evidence="2" id="KW-1185">Reference proteome</keyword>
<reference evidence="1 2" key="1">
    <citation type="submission" date="2020-08" db="EMBL/GenBank/DDBJ databases">
        <title>Genomic Encyclopedia of Type Strains, Phase IV (KMG-IV): sequencing the most valuable type-strain genomes for metagenomic binning, comparative biology and taxonomic classification.</title>
        <authorList>
            <person name="Goeker M."/>
        </authorList>
    </citation>
    <scope>NUCLEOTIDE SEQUENCE [LARGE SCALE GENOMIC DNA]</scope>
    <source>
        <strain evidence="1 2">DSM 102234</strain>
    </source>
</reference>
<accession>A0A7W6E8H9</accession>
<proteinExistence type="predicted"/>
<sequence>MFDTVTQKFDLLIGDVFVQKNDNEWAKDFKKQMAGRGFTMVNGVTVCVTLIDPDQSTPIALTIVPVARRLSPIKREPRSRHEAEQVEFMEYRAFFGPKAGFRWGSHIINGIIGDNRGKLPAKWIAANISNDS</sequence>
<dbReference type="AlphaFoldDB" id="A0A7W6E8H9"/>
<comment type="caution">
    <text evidence="1">The sequence shown here is derived from an EMBL/GenBank/DDBJ whole genome shotgun (WGS) entry which is preliminary data.</text>
</comment>
<evidence type="ECO:0000313" key="1">
    <source>
        <dbReference type="EMBL" id="MBB3996159.1"/>
    </source>
</evidence>
<evidence type="ECO:0000313" key="2">
    <source>
        <dbReference type="Proteomes" id="UP000530268"/>
    </source>
</evidence>
<name>A0A7W6E8H9_9RHOB</name>